<reference evidence="2" key="1">
    <citation type="submission" date="2014-09" db="EMBL/GenBank/DDBJ databases">
        <title>Draft genome sequence of an oleaginous Mucoromycotina fungus Mucor ambiguus NBRC6742.</title>
        <authorList>
            <person name="Takeda I."/>
            <person name="Yamane N."/>
            <person name="Morita T."/>
            <person name="Tamano K."/>
            <person name="Machida M."/>
            <person name="Baker S."/>
            <person name="Koike H."/>
        </authorList>
    </citation>
    <scope>NUCLEOTIDE SEQUENCE</scope>
    <source>
        <strain evidence="2">NBRC 6742</strain>
    </source>
</reference>
<name>A0A0C9LV43_9FUNG</name>
<sequence>MPTTTPDLQQQQQQHIMSLERTSSWHDILNTPAFDLEEGRLSSSDDDNYRFVDPANRKFRKPPVQFTISILRIDGDTQKKTCHPGSIFEGVVRLKLDTPLAAQHLKLVFKGAGNLAFHLWVHVTNLNSLLNLYALERIHSDTIGKANKKKGERLFAIRTLLWGEPSCQSDLWPLIESGEHLFPFMCEFPMVNYPPTFRHHLASCEFELLASLERPALRPFQTVPHQIRYEPFIESKSIKLPNIYQEKLRLDNTHNVVVTLVKGCDYNILDSRTETMKVQLSIINLQKNKQHQDSNAALFNHIEAYVKREVDVTHGSYHRADTMVMTHVEQSKFGIGNHRGARTYYINVPIPIEISKKNNPTILKNFSVLGMTTTTNFSKHIKIEYKLYITAKVRHGLMWTKRQLFCIPLHFGTVAPGEQVPSTLVSYRDPVVTSDTTLSTKPKFIRPPRLEEQLPAYDEEVSPPVYCVPMAGNVNMYRQDRLHLITSSH</sequence>
<dbReference type="PANTHER" id="PTHR11188">
    <property type="entry name" value="ARRESTIN DOMAIN CONTAINING PROTEIN"/>
    <property type="match status" value="1"/>
</dbReference>
<dbReference type="InterPro" id="IPR011021">
    <property type="entry name" value="Arrestin-like_N"/>
</dbReference>
<feature type="domain" description="Arrestin-like N-terminal" evidence="1">
    <location>
        <begin position="72"/>
        <end position="216"/>
    </location>
</feature>
<organism evidence="2">
    <name type="scientific">Mucor ambiguus</name>
    <dbReference type="NCBI Taxonomy" id="91626"/>
    <lineage>
        <taxon>Eukaryota</taxon>
        <taxon>Fungi</taxon>
        <taxon>Fungi incertae sedis</taxon>
        <taxon>Mucoromycota</taxon>
        <taxon>Mucoromycotina</taxon>
        <taxon>Mucoromycetes</taxon>
        <taxon>Mucorales</taxon>
        <taxon>Mucorineae</taxon>
        <taxon>Mucoraceae</taxon>
        <taxon>Mucor</taxon>
    </lineage>
</organism>
<gene>
    <name evidence="2" type="ORF">MAM1_0112d05602</name>
</gene>
<protein>
    <recommendedName>
        <fullName evidence="1">Arrestin-like N-terminal domain-containing protein</fullName>
    </recommendedName>
</protein>
<dbReference type="EMBL" id="DF836401">
    <property type="protein sequence ID" value="GAN06125.1"/>
    <property type="molecule type" value="Genomic_DNA"/>
</dbReference>
<evidence type="ECO:0000259" key="1">
    <source>
        <dbReference type="Pfam" id="PF00339"/>
    </source>
</evidence>
<dbReference type="InterPro" id="IPR050357">
    <property type="entry name" value="Arrestin_domain-protein"/>
</dbReference>
<dbReference type="Pfam" id="PF00339">
    <property type="entry name" value="Arrestin_N"/>
    <property type="match status" value="1"/>
</dbReference>
<dbReference type="PANTHER" id="PTHR11188:SF17">
    <property type="entry name" value="FI21816P1"/>
    <property type="match status" value="1"/>
</dbReference>
<accession>A0A0C9LV43</accession>
<dbReference type="AlphaFoldDB" id="A0A0C9LV43"/>
<proteinExistence type="predicted"/>
<keyword evidence="3" id="KW-1185">Reference proteome</keyword>
<evidence type="ECO:0000313" key="2">
    <source>
        <dbReference type="EMBL" id="GAN06125.1"/>
    </source>
</evidence>
<dbReference type="GO" id="GO:0005737">
    <property type="term" value="C:cytoplasm"/>
    <property type="evidence" value="ECO:0007669"/>
    <property type="project" value="TreeGrafter"/>
</dbReference>
<evidence type="ECO:0000313" key="3">
    <source>
        <dbReference type="Proteomes" id="UP000053815"/>
    </source>
</evidence>
<dbReference type="OrthoDB" id="2333384at2759"/>
<dbReference type="Gene3D" id="2.60.40.640">
    <property type="match status" value="1"/>
</dbReference>
<dbReference type="Proteomes" id="UP000053815">
    <property type="component" value="Unassembled WGS sequence"/>
</dbReference>
<dbReference type="InterPro" id="IPR014752">
    <property type="entry name" value="Arrestin-like_C"/>
</dbReference>
<dbReference type="GO" id="GO:0015031">
    <property type="term" value="P:protein transport"/>
    <property type="evidence" value="ECO:0007669"/>
    <property type="project" value="TreeGrafter"/>
</dbReference>
<dbReference type="STRING" id="91626.A0A0C9LV43"/>